<protein>
    <recommendedName>
        <fullName evidence="5">SCP domain-containing protein</fullName>
    </recommendedName>
</protein>
<name>A0A8K0D6Q0_IGNLU</name>
<evidence type="ECO:0000256" key="1">
    <source>
        <dbReference type="ARBA" id="ARBA00004613"/>
    </source>
</evidence>
<evidence type="ECO:0000256" key="3">
    <source>
        <dbReference type="SAM" id="MobiDB-lite"/>
    </source>
</evidence>
<comment type="caution">
    <text evidence="6">The sequence shown here is derived from an EMBL/GenBank/DDBJ whole genome shotgun (WGS) entry which is preliminary data.</text>
</comment>
<evidence type="ECO:0000313" key="6">
    <source>
        <dbReference type="EMBL" id="KAF2900515.1"/>
    </source>
</evidence>
<evidence type="ECO:0000256" key="4">
    <source>
        <dbReference type="SAM" id="SignalP"/>
    </source>
</evidence>
<dbReference type="PRINTS" id="PR00838">
    <property type="entry name" value="V5ALLERGEN"/>
</dbReference>
<dbReference type="InterPro" id="IPR035940">
    <property type="entry name" value="CAP_sf"/>
</dbReference>
<feature type="signal peptide" evidence="4">
    <location>
        <begin position="1"/>
        <end position="19"/>
    </location>
</feature>
<accession>A0A8K0D6Q0</accession>
<gene>
    <name evidence="6" type="ORF">ILUMI_05664</name>
</gene>
<dbReference type="OrthoDB" id="43654at2759"/>
<feature type="compositionally biased region" description="Low complexity" evidence="3">
    <location>
        <begin position="321"/>
        <end position="337"/>
    </location>
</feature>
<reference evidence="6" key="1">
    <citation type="submission" date="2019-08" db="EMBL/GenBank/DDBJ databases">
        <title>The genome of the North American firefly Photinus pyralis.</title>
        <authorList>
            <consortium name="Photinus pyralis genome working group"/>
            <person name="Fallon T.R."/>
            <person name="Sander Lower S.E."/>
            <person name="Weng J.-K."/>
        </authorList>
    </citation>
    <scope>NUCLEOTIDE SEQUENCE</scope>
    <source>
        <strain evidence="6">TRF0915ILg1</strain>
        <tissue evidence="6">Whole body</tissue>
    </source>
</reference>
<dbReference type="PANTHER" id="PTHR10334">
    <property type="entry name" value="CYSTEINE-RICH SECRETORY PROTEIN-RELATED"/>
    <property type="match status" value="1"/>
</dbReference>
<feature type="region of interest" description="Disordered" evidence="3">
    <location>
        <begin position="308"/>
        <end position="346"/>
    </location>
</feature>
<feature type="compositionally biased region" description="Acidic residues" evidence="3">
    <location>
        <begin position="311"/>
        <end position="320"/>
    </location>
</feature>
<dbReference type="EMBL" id="VTPC01002139">
    <property type="protein sequence ID" value="KAF2900515.1"/>
    <property type="molecule type" value="Genomic_DNA"/>
</dbReference>
<sequence>MFKSFLFFYIVFLFHFVYTTDYCSICKNRSHTMCKYKSGPSKSCRNYSSVEMTTELKNQIVKLHNTLRNKVALGKETQGKNGAHQPTAVHMLMMQWDDELASIARRWADQCTPAEEENQHDECKETDRFDVGQNVVGAINPGDTVADYGDLIEQMIMEWYSEVKRVAPDDVDKFKENIGPDSEIGHYAQIVWAKTKYVGCAYISFVENNKTMDRLICNYGPTGNIVDAAIYKRGKPCTECKCNKEFPALCDDMQNVETTTFYKSLYLTFDTKRSIESYELRENFRDTPFFNLEPAALHYEEDLLNYQQEPEKEEEEEDLTENTTETSSSTEDLTTENGNGISKPSYSNLPQKLFDILEFAKHFNLSSNGELFLELYKLYNKYSENTTTSLAPIEPENNSEYSEYDDEVEFRKAPNKEPPKSELKKKEDKNKKEKEKSQKSDSKKPPEKPLKTSKGSEKQKKLLNKDKEAESKPNKQKKIEEKSKK</sequence>
<feature type="non-terminal residue" evidence="6">
    <location>
        <position position="1"/>
    </location>
</feature>
<feature type="region of interest" description="Disordered" evidence="3">
    <location>
        <begin position="389"/>
        <end position="485"/>
    </location>
</feature>
<feature type="compositionally biased region" description="Basic and acidic residues" evidence="3">
    <location>
        <begin position="409"/>
        <end position="485"/>
    </location>
</feature>
<evidence type="ECO:0000256" key="2">
    <source>
        <dbReference type="ARBA" id="ARBA00022525"/>
    </source>
</evidence>
<dbReference type="SUPFAM" id="SSF55797">
    <property type="entry name" value="PR-1-like"/>
    <property type="match status" value="1"/>
</dbReference>
<feature type="chain" id="PRO_5035476343" description="SCP domain-containing protein" evidence="4">
    <location>
        <begin position="20"/>
        <end position="485"/>
    </location>
</feature>
<dbReference type="InterPro" id="IPR001283">
    <property type="entry name" value="CRISP-related"/>
</dbReference>
<dbReference type="InterPro" id="IPR002413">
    <property type="entry name" value="V5_allergen-like"/>
</dbReference>
<feature type="compositionally biased region" description="Polar residues" evidence="3">
    <location>
        <begin position="389"/>
        <end position="401"/>
    </location>
</feature>
<feature type="domain" description="SCP" evidence="5">
    <location>
        <begin position="55"/>
        <end position="227"/>
    </location>
</feature>
<dbReference type="Pfam" id="PF00188">
    <property type="entry name" value="CAP"/>
    <property type="match status" value="1"/>
</dbReference>
<dbReference type="PRINTS" id="PR00837">
    <property type="entry name" value="V5TPXLIKE"/>
</dbReference>
<dbReference type="Proteomes" id="UP000801492">
    <property type="component" value="Unassembled WGS sequence"/>
</dbReference>
<keyword evidence="7" id="KW-1185">Reference proteome</keyword>
<dbReference type="SMART" id="SM00198">
    <property type="entry name" value="SCP"/>
    <property type="match status" value="1"/>
</dbReference>
<dbReference type="InterPro" id="IPR014044">
    <property type="entry name" value="CAP_dom"/>
</dbReference>
<dbReference type="CDD" id="cd05380">
    <property type="entry name" value="CAP_euk"/>
    <property type="match status" value="1"/>
</dbReference>
<dbReference type="GO" id="GO:0005576">
    <property type="term" value="C:extracellular region"/>
    <property type="evidence" value="ECO:0007669"/>
    <property type="project" value="UniProtKB-SubCell"/>
</dbReference>
<organism evidence="6 7">
    <name type="scientific">Ignelater luminosus</name>
    <name type="common">Cucubano</name>
    <name type="synonym">Pyrophorus luminosus</name>
    <dbReference type="NCBI Taxonomy" id="2038154"/>
    <lineage>
        <taxon>Eukaryota</taxon>
        <taxon>Metazoa</taxon>
        <taxon>Ecdysozoa</taxon>
        <taxon>Arthropoda</taxon>
        <taxon>Hexapoda</taxon>
        <taxon>Insecta</taxon>
        <taxon>Pterygota</taxon>
        <taxon>Neoptera</taxon>
        <taxon>Endopterygota</taxon>
        <taxon>Coleoptera</taxon>
        <taxon>Polyphaga</taxon>
        <taxon>Elateriformia</taxon>
        <taxon>Elateroidea</taxon>
        <taxon>Elateridae</taxon>
        <taxon>Agrypninae</taxon>
        <taxon>Pyrophorini</taxon>
        <taxon>Ignelater</taxon>
    </lineage>
</organism>
<keyword evidence="4" id="KW-0732">Signal</keyword>
<comment type="subcellular location">
    <subcellularLocation>
        <location evidence="1">Secreted</location>
    </subcellularLocation>
</comment>
<evidence type="ECO:0000313" key="7">
    <source>
        <dbReference type="Proteomes" id="UP000801492"/>
    </source>
</evidence>
<proteinExistence type="predicted"/>
<dbReference type="AlphaFoldDB" id="A0A8K0D6Q0"/>
<evidence type="ECO:0000259" key="5">
    <source>
        <dbReference type="SMART" id="SM00198"/>
    </source>
</evidence>
<dbReference type="Gene3D" id="3.40.33.10">
    <property type="entry name" value="CAP"/>
    <property type="match status" value="1"/>
</dbReference>
<keyword evidence="2" id="KW-0964">Secreted</keyword>